<comment type="similarity">
    <text evidence="2">In the N-terminal section; belongs to the phytochrome family.</text>
</comment>
<evidence type="ECO:0000259" key="12">
    <source>
        <dbReference type="PROSITE" id="PS50110"/>
    </source>
</evidence>
<dbReference type="InterPro" id="IPR000014">
    <property type="entry name" value="PAS"/>
</dbReference>
<dbReference type="InterPro" id="IPR036097">
    <property type="entry name" value="HisK_dim/P_sf"/>
</dbReference>
<feature type="domain" description="PAC" evidence="14">
    <location>
        <begin position="102"/>
        <end position="155"/>
    </location>
</feature>
<dbReference type="InterPro" id="IPR000700">
    <property type="entry name" value="PAS-assoc_C"/>
</dbReference>
<dbReference type="PRINTS" id="PR00344">
    <property type="entry name" value="BCTRLSENSOR"/>
</dbReference>
<evidence type="ECO:0000256" key="2">
    <source>
        <dbReference type="ARBA" id="ARBA00006402"/>
    </source>
</evidence>
<dbReference type="Gene3D" id="3.40.50.2300">
    <property type="match status" value="1"/>
</dbReference>
<dbReference type="EMBL" id="FOQA01000006">
    <property type="protein sequence ID" value="SFI10591.1"/>
    <property type="molecule type" value="Genomic_DNA"/>
</dbReference>
<dbReference type="OrthoDB" id="9790669at2"/>
<keyword evidence="16" id="KW-1185">Reference proteome</keyword>
<dbReference type="InterPro" id="IPR003594">
    <property type="entry name" value="HATPase_dom"/>
</dbReference>
<evidence type="ECO:0000256" key="5">
    <source>
        <dbReference type="ARBA" id="ARBA00022553"/>
    </source>
</evidence>
<dbReference type="SUPFAM" id="SSF47384">
    <property type="entry name" value="Homodimeric domain of signal transducing histidine kinase"/>
    <property type="match status" value="1"/>
</dbReference>
<dbReference type="FunFam" id="3.30.565.10:FF:000010">
    <property type="entry name" value="Sensor histidine kinase RcsC"/>
    <property type="match status" value="1"/>
</dbReference>
<accession>A0A1I3FI70</accession>
<evidence type="ECO:0000256" key="9">
    <source>
        <dbReference type="ARBA" id="ARBA00074306"/>
    </source>
</evidence>
<dbReference type="InterPro" id="IPR003661">
    <property type="entry name" value="HisK_dim/P_dom"/>
</dbReference>
<feature type="domain" description="Response regulatory" evidence="12">
    <location>
        <begin position="629"/>
        <end position="747"/>
    </location>
</feature>
<dbReference type="RefSeq" id="WP_093372574.1">
    <property type="nucleotide sequence ID" value="NZ_FOQA01000006.1"/>
</dbReference>
<evidence type="ECO:0000256" key="6">
    <source>
        <dbReference type="ARBA" id="ARBA00022777"/>
    </source>
</evidence>
<evidence type="ECO:0000256" key="4">
    <source>
        <dbReference type="ARBA" id="ARBA00018672"/>
    </source>
</evidence>
<evidence type="ECO:0000259" key="11">
    <source>
        <dbReference type="PROSITE" id="PS50109"/>
    </source>
</evidence>
<dbReference type="Pfam" id="PF10114">
    <property type="entry name" value="PocR"/>
    <property type="match status" value="1"/>
</dbReference>
<dbReference type="PROSITE" id="PS50112">
    <property type="entry name" value="PAS"/>
    <property type="match status" value="1"/>
</dbReference>
<evidence type="ECO:0000256" key="10">
    <source>
        <dbReference type="PROSITE-ProRule" id="PRU00169"/>
    </source>
</evidence>
<evidence type="ECO:0000256" key="3">
    <source>
        <dbReference type="ARBA" id="ARBA00012438"/>
    </source>
</evidence>
<dbReference type="Gene3D" id="3.30.450.20">
    <property type="entry name" value="PAS domain"/>
    <property type="match status" value="1"/>
</dbReference>
<dbReference type="PROSITE" id="PS50113">
    <property type="entry name" value="PAC"/>
    <property type="match status" value="1"/>
</dbReference>
<dbReference type="PROSITE" id="PS50109">
    <property type="entry name" value="HIS_KIN"/>
    <property type="match status" value="1"/>
</dbReference>
<dbReference type="Proteomes" id="UP000199287">
    <property type="component" value="Unassembled WGS sequence"/>
</dbReference>
<evidence type="ECO:0000256" key="7">
    <source>
        <dbReference type="ARBA" id="ARBA00023012"/>
    </source>
</evidence>
<dbReference type="SMART" id="SM00387">
    <property type="entry name" value="HATPase_c"/>
    <property type="match status" value="1"/>
</dbReference>
<dbReference type="InterPro" id="IPR004358">
    <property type="entry name" value="Sig_transdc_His_kin-like_C"/>
</dbReference>
<dbReference type="InterPro" id="IPR035965">
    <property type="entry name" value="PAS-like_dom_sf"/>
</dbReference>
<dbReference type="CDD" id="cd00130">
    <property type="entry name" value="PAS"/>
    <property type="match status" value="1"/>
</dbReference>
<protein>
    <recommendedName>
        <fullName evidence="9">Circadian input-output histidine kinase CikA</fullName>
        <ecNumber evidence="3">2.7.13.3</ecNumber>
    </recommendedName>
    <alternativeName>
        <fullName evidence="4">Stage 0 sporulation protein A homolog</fullName>
    </alternativeName>
</protein>
<dbReference type="PANTHER" id="PTHR45339">
    <property type="entry name" value="HYBRID SIGNAL TRANSDUCTION HISTIDINE KINASE J"/>
    <property type="match status" value="1"/>
</dbReference>
<dbReference type="EC" id="2.7.13.3" evidence="3"/>
<dbReference type="CDD" id="cd17546">
    <property type="entry name" value="REC_hyHK_CKI1_RcsC-like"/>
    <property type="match status" value="1"/>
</dbReference>
<dbReference type="InterPro" id="IPR001789">
    <property type="entry name" value="Sig_transdc_resp-reg_receiver"/>
</dbReference>
<dbReference type="AlphaFoldDB" id="A0A1I3FI70"/>
<dbReference type="InterPro" id="IPR005467">
    <property type="entry name" value="His_kinase_dom"/>
</dbReference>
<dbReference type="SMART" id="SM00091">
    <property type="entry name" value="PAS"/>
    <property type="match status" value="1"/>
</dbReference>
<evidence type="ECO:0000256" key="8">
    <source>
        <dbReference type="ARBA" id="ARBA00024867"/>
    </source>
</evidence>
<dbReference type="PANTHER" id="PTHR45339:SF3">
    <property type="entry name" value="HISTIDINE KINASE"/>
    <property type="match status" value="1"/>
</dbReference>
<comment type="catalytic activity">
    <reaction evidence="1">
        <text>ATP + protein L-histidine = ADP + protein N-phospho-L-histidine.</text>
        <dbReference type="EC" id="2.7.13.3"/>
    </reaction>
</comment>
<feature type="domain" description="Histidine kinase" evidence="11">
    <location>
        <begin position="382"/>
        <end position="604"/>
    </location>
</feature>
<name>A0A1I3FI70_9FIRM</name>
<evidence type="ECO:0000313" key="15">
    <source>
        <dbReference type="EMBL" id="SFI10591.1"/>
    </source>
</evidence>
<proteinExistence type="inferred from homology"/>
<comment type="function">
    <text evidence="8">May play the central regulatory role in sporulation. It may be an element of the effector pathway responsible for the activation of sporulation genes in response to nutritional stress. Spo0A may act in concert with spo0H (a sigma factor) to control the expression of some genes that are critical to the sporulation process.</text>
</comment>
<dbReference type="Pfam" id="PF00072">
    <property type="entry name" value="Response_reg"/>
    <property type="match status" value="1"/>
</dbReference>
<dbReference type="InterPro" id="IPR036890">
    <property type="entry name" value="HATPase_C_sf"/>
</dbReference>
<keyword evidence="6" id="KW-0808">Transferase</keyword>
<gene>
    <name evidence="15" type="ORF">SAMN05192551_106167</name>
</gene>
<keyword evidence="5 10" id="KW-0597">Phosphoprotein</keyword>
<dbReference type="Pfam" id="PF02518">
    <property type="entry name" value="HATPase_c"/>
    <property type="match status" value="1"/>
</dbReference>
<dbReference type="SMART" id="SM00448">
    <property type="entry name" value="REC"/>
    <property type="match status" value="1"/>
</dbReference>
<dbReference type="Pfam" id="PF00512">
    <property type="entry name" value="HisKA"/>
    <property type="match status" value="1"/>
</dbReference>
<dbReference type="InterPro" id="IPR011006">
    <property type="entry name" value="CheY-like_superfamily"/>
</dbReference>
<feature type="domain" description="PAS" evidence="13">
    <location>
        <begin position="34"/>
        <end position="78"/>
    </location>
</feature>
<dbReference type="GO" id="GO:0000155">
    <property type="term" value="F:phosphorelay sensor kinase activity"/>
    <property type="evidence" value="ECO:0007669"/>
    <property type="project" value="InterPro"/>
</dbReference>
<organism evidence="15 16">
    <name type="scientific">Tindallia magadiensis</name>
    <dbReference type="NCBI Taxonomy" id="69895"/>
    <lineage>
        <taxon>Bacteria</taxon>
        <taxon>Bacillati</taxon>
        <taxon>Bacillota</taxon>
        <taxon>Clostridia</taxon>
        <taxon>Peptostreptococcales</taxon>
        <taxon>Tindalliaceae</taxon>
        <taxon>Tindallia</taxon>
    </lineage>
</organism>
<evidence type="ECO:0000259" key="13">
    <source>
        <dbReference type="PROSITE" id="PS50112"/>
    </source>
</evidence>
<sequence>MKSMKVNRKQIEKAPRKIMINRSSQQNIYLDSQESEKYRNIFEYAPIGIFYFDQRGIITNCNDTFINIIGSSKKDLIGIEMIKLKATWVVRAVKVALQGSQSSYEGEYISETAGKRVFVKAIFSPVWSRDGRVIGGTGIVEDITEQMKTKIELRESEIKVRKKLEAAFHPEGDLETLSLRDIINIDKFQRILDLFHEVIGLPVALLDSAGEIIVKKGWIEICTAFHRKNAKTAEKCKQSDRKQMNQAIERKIHFSRCENGLWDAVFPLIIGEKTFGYIFVGQFLYQHEEVDTDYFRRQAKKYGFEESAYMKALGKVPRPSKKEVKNIVGLYAELIQMISEQGHANLRLARSFEEQKILKHQMKDALEKADVANDVKDQFLSNMSHELRTPINGLMGMIQLLQDSSMSAEQKEYMDYAYQACLSLTAVVNEILNYVKLEKKSEPLVEEVFSIKELVKEVSDLHTVAATQKSIELKINNPINIPLYWKGDRYKIKQILNNLTGNAVKFTKKGFVQLETNIQNDVYENQKILSISVKDTGIGIEPELVNIVFERFLQADSTSTREYGGTGLGLTISRELAKDLGGTIEVSSNPGQGSCFTLNVPLAPAKYKERPPTEVESVLINPTRRRKRSILVVDDDRIGREVVSKMLEKEKYLVDIAINGAEAIDKVKKQSYDLILMDCHMPEVDGYEATKRIREYEKHTGAKTFIIALTAKALPGDREECLQAGMDAYLEKPLNLGLLKEWMQKIAE</sequence>
<dbReference type="InterPro" id="IPR018771">
    <property type="entry name" value="PocR_dom"/>
</dbReference>
<dbReference type="CDD" id="cd00082">
    <property type="entry name" value="HisKA"/>
    <property type="match status" value="1"/>
</dbReference>
<dbReference type="SUPFAM" id="SSF55785">
    <property type="entry name" value="PYP-like sensor domain (PAS domain)"/>
    <property type="match status" value="1"/>
</dbReference>
<dbReference type="Gene3D" id="1.10.287.130">
    <property type="match status" value="1"/>
</dbReference>
<dbReference type="STRING" id="69895.SAMN05192551_106167"/>
<dbReference type="PROSITE" id="PS50110">
    <property type="entry name" value="RESPONSE_REGULATORY"/>
    <property type="match status" value="1"/>
</dbReference>
<evidence type="ECO:0000313" key="16">
    <source>
        <dbReference type="Proteomes" id="UP000199287"/>
    </source>
</evidence>
<dbReference type="Gene3D" id="3.30.565.10">
    <property type="entry name" value="Histidine kinase-like ATPase, C-terminal domain"/>
    <property type="match status" value="1"/>
</dbReference>
<dbReference type="SUPFAM" id="SSF55874">
    <property type="entry name" value="ATPase domain of HSP90 chaperone/DNA topoisomerase II/histidine kinase"/>
    <property type="match status" value="1"/>
</dbReference>
<reference evidence="16" key="1">
    <citation type="submission" date="2016-10" db="EMBL/GenBank/DDBJ databases">
        <authorList>
            <person name="Varghese N."/>
            <person name="Submissions S."/>
        </authorList>
    </citation>
    <scope>NUCLEOTIDE SEQUENCE [LARGE SCALE GENOMIC DNA]</scope>
    <source>
        <strain evidence="16">Z-7934</strain>
    </source>
</reference>
<evidence type="ECO:0000256" key="1">
    <source>
        <dbReference type="ARBA" id="ARBA00000085"/>
    </source>
</evidence>
<dbReference type="NCBIfam" id="TIGR00229">
    <property type="entry name" value="sensory_box"/>
    <property type="match status" value="1"/>
</dbReference>
<dbReference type="SMART" id="SM00388">
    <property type="entry name" value="HisKA"/>
    <property type="match status" value="1"/>
</dbReference>
<keyword evidence="6" id="KW-0418">Kinase</keyword>
<feature type="modified residue" description="4-aspartylphosphate" evidence="10">
    <location>
        <position position="678"/>
    </location>
</feature>
<keyword evidence="7" id="KW-0902">Two-component regulatory system</keyword>
<dbReference type="SUPFAM" id="SSF52172">
    <property type="entry name" value="CheY-like"/>
    <property type="match status" value="1"/>
</dbReference>
<evidence type="ECO:0000259" key="14">
    <source>
        <dbReference type="PROSITE" id="PS50113"/>
    </source>
</evidence>
<dbReference type="Pfam" id="PF13426">
    <property type="entry name" value="PAS_9"/>
    <property type="match status" value="1"/>
</dbReference>
<dbReference type="CDD" id="cd16922">
    <property type="entry name" value="HATPase_EvgS-ArcB-TorS-like"/>
    <property type="match status" value="1"/>
</dbReference>